<name>A0A6G1I5P1_9PEZI</name>
<keyword evidence="4" id="KW-1185">Reference proteome</keyword>
<dbReference type="AlphaFoldDB" id="A0A6G1I5P1"/>
<evidence type="ECO:0000259" key="2">
    <source>
        <dbReference type="PROSITE" id="PS51840"/>
    </source>
</evidence>
<dbReference type="Proteomes" id="UP000799640">
    <property type="component" value="Unassembled WGS sequence"/>
</dbReference>
<feature type="compositionally biased region" description="Basic and acidic residues" evidence="1">
    <location>
        <begin position="299"/>
        <end position="317"/>
    </location>
</feature>
<feature type="compositionally biased region" description="Polar residues" evidence="1">
    <location>
        <begin position="325"/>
        <end position="335"/>
    </location>
</feature>
<feature type="region of interest" description="Disordered" evidence="1">
    <location>
        <begin position="256"/>
        <end position="336"/>
    </location>
</feature>
<dbReference type="EMBL" id="ML996689">
    <property type="protein sequence ID" value="KAF2403618.1"/>
    <property type="molecule type" value="Genomic_DNA"/>
</dbReference>
<evidence type="ECO:0000256" key="1">
    <source>
        <dbReference type="SAM" id="MobiDB-lite"/>
    </source>
</evidence>
<dbReference type="InterPro" id="IPR039931">
    <property type="entry name" value="EEIG1/2-like"/>
</dbReference>
<evidence type="ECO:0000313" key="4">
    <source>
        <dbReference type="Proteomes" id="UP000799640"/>
    </source>
</evidence>
<feature type="domain" description="C2 NT-type" evidence="2">
    <location>
        <begin position="19"/>
        <end position="165"/>
    </location>
</feature>
<proteinExistence type="predicted"/>
<dbReference type="OrthoDB" id="3365224at2759"/>
<feature type="compositionally biased region" description="Basic and acidic residues" evidence="1">
    <location>
        <begin position="269"/>
        <end position="282"/>
    </location>
</feature>
<evidence type="ECO:0000313" key="3">
    <source>
        <dbReference type="EMBL" id="KAF2403618.1"/>
    </source>
</evidence>
<sequence>MANFRRASVILAPEALTGLTVPKNRKPKFELLLKIIDLNNVPYVTGKFFIKWQLPQSTAAEHRGRTHGFSIKDHRVTFHYEQRIPVRMVIEKNGMLQETQIQFEVMHEVMNAGKAERILLGNVKLNLAEYVEASEHEGEDAVSRRYLLQDSKINSTVKITLYTKQVEGDRNFIPPPLKTAPVFTGIAGLRAGEQGDLEDAGSVPTMQSKTRETGDELRDLYARTLAAQWTCQPGELSADKCIEDIFAGGDGWGSKVGGSDGGVRFEGGGPRDDILSDSEVRPRSKRGNNWSSGRRHDIRKVSRESLSNRRDDLDMHSVPRARASFEQQAQHSNSDPRILNLEVDEFDVREDLRSWKSVIG</sequence>
<dbReference type="InterPro" id="IPR019448">
    <property type="entry name" value="NT-C2"/>
</dbReference>
<reference evidence="3" key="1">
    <citation type="journal article" date="2020" name="Stud. Mycol.">
        <title>101 Dothideomycetes genomes: a test case for predicting lifestyles and emergence of pathogens.</title>
        <authorList>
            <person name="Haridas S."/>
            <person name="Albert R."/>
            <person name="Binder M."/>
            <person name="Bloem J."/>
            <person name="Labutti K."/>
            <person name="Salamov A."/>
            <person name="Andreopoulos B."/>
            <person name="Baker S."/>
            <person name="Barry K."/>
            <person name="Bills G."/>
            <person name="Bluhm B."/>
            <person name="Cannon C."/>
            <person name="Castanera R."/>
            <person name="Culley D."/>
            <person name="Daum C."/>
            <person name="Ezra D."/>
            <person name="Gonzalez J."/>
            <person name="Henrissat B."/>
            <person name="Kuo A."/>
            <person name="Liang C."/>
            <person name="Lipzen A."/>
            <person name="Lutzoni F."/>
            <person name="Magnuson J."/>
            <person name="Mondo S."/>
            <person name="Nolan M."/>
            <person name="Ohm R."/>
            <person name="Pangilinan J."/>
            <person name="Park H.-J."/>
            <person name="Ramirez L."/>
            <person name="Alfaro M."/>
            <person name="Sun H."/>
            <person name="Tritt A."/>
            <person name="Yoshinaga Y."/>
            <person name="Zwiers L.-H."/>
            <person name="Turgeon B."/>
            <person name="Goodwin S."/>
            <person name="Spatafora J."/>
            <person name="Crous P."/>
            <person name="Grigoriev I."/>
        </authorList>
    </citation>
    <scope>NUCLEOTIDE SEQUENCE</scope>
    <source>
        <strain evidence="3">CBS 262.69</strain>
    </source>
</reference>
<feature type="compositionally biased region" description="Gly residues" evidence="1">
    <location>
        <begin position="256"/>
        <end position="268"/>
    </location>
</feature>
<dbReference type="PANTHER" id="PTHR21456:SF1">
    <property type="entry name" value="C2 NT-TYPE DOMAIN-CONTAINING PROTEIN"/>
    <property type="match status" value="1"/>
</dbReference>
<gene>
    <name evidence="3" type="ORF">EJ06DRAFT_504834</name>
</gene>
<dbReference type="PANTHER" id="PTHR21456">
    <property type="entry name" value="FAMILY WITH SEQUENCE SIMILARITY 102"/>
    <property type="match status" value="1"/>
</dbReference>
<dbReference type="Pfam" id="PF10358">
    <property type="entry name" value="NT-C2"/>
    <property type="match status" value="1"/>
</dbReference>
<protein>
    <recommendedName>
        <fullName evidence="2">C2 NT-type domain-containing protein</fullName>
    </recommendedName>
</protein>
<accession>A0A6G1I5P1</accession>
<organism evidence="3 4">
    <name type="scientific">Trichodelitschia bisporula</name>
    <dbReference type="NCBI Taxonomy" id="703511"/>
    <lineage>
        <taxon>Eukaryota</taxon>
        <taxon>Fungi</taxon>
        <taxon>Dikarya</taxon>
        <taxon>Ascomycota</taxon>
        <taxon>Pezizomycotina</taxon>
        <taxon>Dothideomycetes</taxon>
        <taxon>Dothideomycetes incertae sedis</taxon>
        <taxon>Phaeotrichales</taxon>
        <taxon>Phaeotrichaceae</taxon>
        <taxon>Trichodelitschia</taxon>
    </lineage>
</organism>
<dbReference type="PROSITE" id="PS51840">
    <property type="entry name" value="C2_NT"/>
    <property type="match status" value="1"/>
</dbReference>